<name>A0AAV6U2L5_9ARAC</name>
<evidence type="ECO:0000256" key="5">
    <source>
        <dbReference type="SAM" id="MobiDB-lite"/>
    </source>
</evidence>
<dbReference type="PANTHER" id="PTHR45735">
    <property type="entry name" value="CLEAVAGE STIMULATION FACTOR SUBUNIT 2"/>
    <property type="match status" value="1"/>
</dbReference>
<comment type="caution">
    <text evidence="7">The sequence shown here is derived from an EMBL/GenBank/DDBJ whole genome shotgun (WGS) entry which is preliminary data.</text>
</comment>
<dbReference type="GO" id="GO:0031124">
    <property type="term" value="P:mRNA 3'-end processing"/>
    <property type="evidence" value="ECO:0007669"/>
    <property type="project" value="InterPro"/>
</dbReference>
<dbReference type="Gene3D" id="1.10.20.70">
    <property type="entry name" value="Transcription termination and cleavage factor, C-terminal domain"/>
    <property type="match status" value="1"/>
</dbReference>
<dbReference type="EMBL" id="JAFNEN010000696">
    <property type="protein sequence ID" value="KAG8178440.1"/>
    <property type="molecule type" value="Genomic_DNA"/>
</dbReference>
<dbReference type="GO" id="GO:0003729">
    <property type="term" value="F:mRNA binding"/>
    <property type="evidence" value="ECO:0007669"/>
    <property type="project" value="TreeGrafter"/>
</dbReference>
<evidence type="ECO:0000313" key="7">
    <source>
        <dbReference type="EMBL" id="KAG8178440.1"/>
    </source>
</evidence>
<feature type="compositionally biased region" description="Basic and acidic residues" evidence="5">
    <location>
        <begin position="352"/>
        <end position="371"/>
    </location>
</feature>
<dbReference type="Pfam" id="PF14327">
    <property type="entry name" value="CSTF2_hinge"/>
    <property type="match status" value="1"/>
</dbReference>
<dbReference type="InterPro" id="IPR025742">
    <property type="entry name" value="CSTF2_hinge"/>
</dbReference>
<dbReference type="InterPro" id="IPR038192">
    <property type="entry name" value="CSTF_C_sf"/>
</dbReference>
<dbReference type="InterPro" id="IPR026896">
    <property type="entry name" value="CSTF_C"/>
</dbReference>
<protein>
    <recommendedName>
        <fullName evidence="6">RRM domain-containing protein</fullName>
    </recommendedName>
</protein>
<evidence type="ECO:0000256" key="1">
    <source>
        <dbReference type="ARBA" id="ARBA00004123"/>
    </source>
</evidence>
<evidence type="ECO:0000313" key="8">
    <source>
        <dbReference type="Proteomes" id="UP000827092"/>
    </source>
</evidence>
<evidence type="ECO:0000256" key="2">
    <source>
        <dbReference type="ARBA" id="ARBA00022884"/>
    </source>
</evidence>
<comment type="subcellular location">
    <subcellularLocation>
        <location evidence="1">Nucleus</location>
    </subcellularLocation>
</comment>
<dbReference type="Gene3D" id="1.25.40.630">
    <property type="match status" value="1"/>
</dbReference>
<dbReference type="Proteomes" id="UP000827092">
    <property type="component" value="Unassembled WGS sequence"/>
</dbReference>
<accession>A0AAV6U2L5</accession>
<dbReference type="GO" id="GO:0005847">
    <property type="term" value="C:mRNA cleavage and polyadenylation specificity factor complex"/>
    <property type="evidence" value="ECO:0007669"/>
    <property type="project" value="TreeGrafter"/>
</dbReference>
<feature type="compositionally biased region" description="Basic and acidic residues" evidence="5">
    <location>
        <begin position="437"/>
        <end position="456"/>
    </location>
</feature>
<dbReference type="Pfam" id="PF14304">
    <property type="entry name" value="CSTF_C"/>
    <property type="match status" value="1"/>
</dbReference>
<dbReference type="FunFam" id="1.10.20.70:FF:000001">
    <property type="entry name" value="Cleavage stimulation factor subunit 2"/>
    <property type="match status" value="1"/>
</dbReference>
<keyword evidence="8" id="KW-1185">Reference proteome</keyword>
<dbReference type="PANTHER" id="PTHR45735:SF2">
    <property type="entry name" value="CLEAVAGE STIMULATION FACTOR SUBUNIT 2"/>
    <property type="match status" value="1"/>
</dbReference>
<dbReference type="AlphaFoldDB" id="A0AAV6U2L5"/>
<keyword evidence="3" id="KW-0539">Nucleus</keyword>
<keyword evidence="2 4" id="KW-0694">RNA-binding</keyword>
<proteinExistence type="predicted"/>
<feature type="region of interest" description="Disordered" evidence="5">
    <location>
        <begin position="265"/>
        <end position="471"/>
    </location>
</feature>
<evidence type="ECO:0000256" key="4">
    <source>
        <dbReference type="PROSITE-ProRule" id="PRU00176"/>
    </source>
</evidence>
<evidence type="ECO:0000256" key="3">
    <source>
        <dbReference type="ARBA" id="ARBA00023242"/>
    </source>
</evidence>
<dbReference type="FunFam" id="1.25.40.630:FF:000001">
    <property type="entry name" value="Cleavage stimulation factor subunit 2"/>
    <property type="match status" value="1"/>
</dbReference>
<dbReference type="Pfam" id="PF00076">
    <property type="entry name" value="RRM_1"/>
    <property type="match status" value="1"/>
</dbReference>
<gene>
    <name evidence="7" type="ORF">JTE90_016112</name>
</gene>
<evidence type="ECO:0000259" key="6">
    <source>
        <dbReference type="PROSITE" id="PS50102"/>
    </source>
</evidence>
<dbReference type="InterPro" id="IPR000504">
    <property type="entry name" value="RRM_dom"/>
</dbReference>
<dbReference type="SUPFAM" id="SSF54928">
    <property type="entry name" value="RNA-binding domain, RBD"/>
    <property type="match status" value="1"/>
</dbReference>
<feature type="domain" description="RRM" evidence="6">
    <location>
        <begin position="14"/>
        <end position="88"/>
    </location>
</feature>
<sequence length="519" mass="57817">MTLTLDGNVDRAMRILYVGNVPLDVAEANLKELLMEYGIILKFRVYRDILSQYALCEYEEIEMAVRAIQSLSNYAIKGQALRVDMAANDRSPEEFSSLQQFVNAEALDVPQPMDVTEKAPEEISKAVASLPAEQMFELMKQMKMCIENNPQEARNLLLQNPQLAYALLQAQVIMRIVDPEVALKILERPESDTLEPEVKNAAHVDVRQTLPAVSMAATTTFHSEGDKDMRQLPMPDFDMRTSAPLGTGDKDMRQVSGDVDLRTMAANGATDARPFDPRFRPVDPRSMPPVDPRSIQPVDPRSMQQTVDPRGIQPVDPRSIQPVDPRSMQPSVDPRSMQPVDPRSMQPVDPRAMQRPDPRVADPRAMKDADLRVMPGDFQGVDPRMIQGGDMSRMDPRMMPGSDPRTAMAGMNPRPGPGVDPRALASQQGPGFGQRPGDPRGVYDPRSMARVEDPRKAQSMRPPVGVPPPIDPNIPEDEEKAALIMQVLQLSEEQIAMLPPEQRQSIMVLKEQIARSQLL</sequence>
<feature type="compositionally biased region" description="Basic and acidic residues" evidence="5">
    <location>
        <begin position="273"/>
        <end position="283"/>
    </location>
</feature>
<reference evidence="7 8" key="1">
    <citation type="journal article" date="2022" name="Nat. Ecol. Evol.">
        <title>A masculinizing supergene underlies an exaggerated male reproductive morph in a spider.</title>
        <authorList>
            <person name="Hendrickx F."/>
            <person name="De Corte Z."/>
            <person name="Sonet G."/>
            <person name="Van Belleghem S.M."/>
            <person name="Kostlbacher S."/>
            <person name="Vangestel C."/>
        </authorList>
    </citation>
    <scope>NUCLEOTIDE SEQUENCE [LARGE SCALE GENOMIC DNA]</scope>
    <source>
        <strain evidence="7">W744_W776</strain>
    </source>
</reference>
<dbReference type="Gene3D" id="3.30.70.330">
    <property type="match status" value="1"/>
</dbReference>
<dbReference type="InterPro" id="IPR012677">
    <property type="entry name" value="Nucleotide-bd_a/b_plait_sf"/>
</dbReference>
<organism evidence="7 8">
    <name type="scientific">Oedothorax gibbosus</name>
    <dbReference type="NCBI Taxonomy" id="931172"/>
    <lineage>
        <taxon>Eukaryota</taxon>
        <taxon>Metazoa</taxon>
        <taxon>Ecdysozoa</taxon>
        <taxon>Arthropoda</taxon>
        <taxon>Chelicerata</taxon>
        <taxon>Arachnida</taxon>
        <taxon>Araneae</taxon>
        <taxon>Araneomorphae</taxon>
        <taxon>Entelegynae</taxon>
        <taxon>Araneoidea</taxon>
        <taxon>Linyphiidae</taxon>
        <taxon>Erigoninae</taxon>
        <taxon>Oedothorax</taxon>
    </lineage>
</organism>
<dbReference type="InterPro" id="IPR035979">
    <property type="entry name" value="RBD_domain_sf"/>
</dbReference>
<dbReference type="SMART" id="SM00360">
    <property type="entry name" value="RRM"/>
    <property type="match status" value="1"/>
</dbReference>
<dbReference type="PROSITE" id="PS50102">
    <property type="entry name" value="RRM"/>
    <property type="match status" value="1"/>
</dbReference>